<feature type="transmembrane region" description="Helical" evidence="1">
    <location>
        <begin position="45"/>
        <end position="64"/>
    </location>
</feature>
<dbReference type="InterPro" id="IPR038267">
    <property type="entry name" value="ECF_sigma_eff"/>
</dbReference>
<keyword evidence="4" id="KW-1185">Reference proteome</keyword>
<gene>
    <name evidence="3" type="ORF">Q5741_08600</name>
</gene>
<reference evidence="3 4" key="1">
    <citation type="submission" date="2023-07" db="EMBL/GenBank/DDBJ databases">
        <title>Paenibacillus sp. JX-17 nov. isolated from soil.</title>
        <authorList>
            <person name="Wan Y."/>
            <person name="Liu B."/>
        </authorList>
    </citation>
    <scope>NUCLEOTIDE SEQUENCE [LARGE SCALE GENOMIC DNA]</scope>
    <source>
        <strain evidence="3 4">JX-17</strain>
    </source>
</reference>
<evidence type="ECO:0000256" key="1">
    <source>
        <dbReference type="SAM" id="Phobius"/>
    </source>
</evidence>
<evidence type="ECO:0000259" key="2">
    <source>
        <dbReference type="Pfam" id="PF12207"/>
    </source>
</evidence>
<dbReference type="InterPro" id="IPR022019">
    <property type="entry name" value="DUF3600"/>
</dbReference>
<comment type="caution">
    <text evidence="3">The sequence shown here is derived from an EMBL/GenBank/DDBJ whole genome shotgun (WGS) entry which is preliminary data.</text>
</comment>
<keyword evidence="1" id="KW-0472">Membrane</keyword>
<dbReference type="Gene3D" id="1.10.3950.10">
    <property type="entry name" value="putative ecf-type sigma factor negative effector from bacillus cereus"/>
    <property type="match status" value="1"/>
</dbReference>
<keyword evidence="1" id="KW-1133">Transmembrane helix</keyword>
<accession>A0ABT9CFL8</accession>
<dbReference type="RefSeq" id="WP_305023663.1">
    <property type="nucleotide sequence ID" value="NZ_JAUQTB010000003.1"/>
</dbReference>
<name>A0ABT9CFL8_9BACL</name>
<keyword evidence="1" id="KW-0812">Transmembrane</keyword>
<feature type="domain" description="DUF3600" evidence="2">
    <location>
        <begin position="69"/>
        <end position="226"/>
    </location>
</feature>
<evidence type="ECO:0000313" key="4">
    <source>
        <dbReference type="Proteomes" id="UP001240171"/>
    </source>
</evidence>
<proteinExistence type="predicted"/>
<dbReference type="Proteomes" id="UP001240171">
    <property type="component" value="Unassembled WGS sequence"/>
</dbReference>
<sequence length="233" mass="26582">MSIEPLIRQSLHSCSSRINPPEELDVRIRQSLSTRRKTLHRNKRVRQMAVVAIIGSTAALTLAFSNQHFADRIYGSYQNLQKAVVNVTMQEYVTAGMKFMGASRELGDDYPAFQKLARQLTSAKLQYGDAHQQINFSQLSPAVRAEVKQKYADIQPYFDRLNHEIVIKDKLSAAEYDAYIEAMIRQESTLAQAHINPSAGPVDEQRMPEPYRAQYQNSQRILDELKSKAMNIH</sequence>
<organism evidence="3 4">
    <name type="scientific">Paenibacillus lacisoli</name>
    <dbReference type="NCBI Taxonomy" id="3064525"/>
    <lineage>
        <taxon>Bacteria</taxon>
        <taxon>Bacillati</taxon>
        <taxon>Bacillota</taxon>
        <taxon>Bacilli</taxon>
        <taxon>Bacillales</taxon>
        <taxon>Paenibacillaceae</taxon>
        <taxon>Paenibacillus</taxon>
    </lineage>
</organism>
<protein>
    <submittedName>
        <fullName evidence="3">DUF3600 domain-containing protein</fullName>
    </submittedName>
</protein>
<dbReference type="Pfam" id="PF12207">
    <property type="entry name" value="DUF3600"/>
    <property type="match status" value="1"/>
</dbReference>
<evidence type="ECO:0000313" key="3">
    <source>
        <dbReference type="EMBL" id="MDO7906476.1"/>
    </source>
</evidence>
<dbReference type="EMBL" id="JAUQTB010000003">
    <property type="protein sequence ID" value="MDO7906476.1"/>
    <property type="molecule type" value="Genomic_DNA"/>
</dbReference>